<protein>
    <submittedName>
        <fullName evidence="2">Uncharacterized protein</fullName>
    </submittedName>
</protein>
<evidence type="ECO:0000313" key="2">
    <source>
        <dbReference type="EMBL" id="CAA9523864.1"/>
    </source>
</evidence>
<dbReference type="AlphaFoldDB" id="A0A6J4TI68"/>
<accession>A0A6J4TI68</accession>
<sequence length="73" mass="8552">ERGRRAWHLRAEACSAPQRSGCDRQRRHDLDGADDQSLLWDLDHDVLRRSRPAALPCSSRRRRRKGPDRHARS</sequence>
<name>A0A6J4TI68_9ACTN</name>
<feature type="region of interest" description="Disordered" evidence="1">
    <location>
        <begin position="51"/>
        <end position="73"/>
    </location>
</feature>
<evidence type="ECO:0000256" key="1">
    <source>
        <dbReference type="SAM" id="MobiDB-lite"/>
    </source>
</evidence>
<proteinExistence type="predicted"/>
<feature type="non-terminal residue" evidence="2">
    <location>
        <position position="1"/>
    </location>
</feature>
<dbReference type="EMBL" id="CADCVT010000340">
    <property type="protein sequence ID" value="CAA9523864.1"/>
    <property type="molecule type" value="Genomic_DNA"/>
</dbReference>
<organism evidence="2">
    <name type="scientific">uncultured Solirubrobacteraceae bacterium</name>
    <dbReference type="NCBI Taxonomy" id="1162706"/>
    <lineage>
        <taxon>Bacteria</taxon>
        <taxon>Bacillati</taxon>
        <taxon>Actinomycetota</taxon>
        <taxon>Thermoleophilia</taxon>
        <taxon>Solirubrobacterales</taxon>
        <taxon>Solirubrobacteraceae</taxon>
        <taxon>environmental samples</taxon>
    </lineage>
</organism>
<reference evidence="2" key="1">
    <citation type="submission" date="2020-02" db="EMBL/GenBank/DDBJ databases">
        <authorList>
            <person name="Meier V. D."/>
        </authorList>
    </citation>
    <scope>NUCLEOTIDE SEQUENCE</scope>
    <source>
        <strain evidence="2">AVDCRST_MAG85</strain>
    </source>
</reference>
<feature type="non-terminal residue" evidence="2">
    <location>
        <position position="73"/>
    </location>
</feature>
<gene>
    <name evidence="2" type="ORF">AVDCRST_MAG85-3063</name>
</gene>